<evidence type="ECO:0000313" key="1">
    <source>
        <dbReference type="EMBL" id="RMZ73370.1"/>
    </source>
</evidence>
<reference evidence="1 2" key="1">
    <citation type="journal article" date="2014" name="PLoS ONE">
        <title>De novo Genome Assembly of the Fungal Plant Pathogen Pyrenophora semeniperda.</title>
        <authorList>
            <person name="Soliai M.M."/>
            <person name="Meyer S.E."/>
            <person name="Udall J.A."/>
            <person name="Elzinga D.E."/>
            <person name="Hermansen R.A."/>
            <person name="Bodily P.M."/>
            <person name="Hart A.A."/>
            <person name="Coleman C.E."/>
        </authorList>
    </citation>
    <scope>NUCLEOTIDE SEQUENCE [LARGE SCALE GENOMIC DNA]</scope>
    <source>
        <strain evidence="1 2">CCB06</strain>
        <tissue evidence="1">Mycelium</tissue>
    </source>
</reference>
<accession>A0A3M7MFX2</accession>
<proteinExistence type="predicted"/>
<dbReference type="AlphaFoldDB" id="A0A3M7MFX2"/>
<organism evidence="1 2">
    <name type="scientific">Pyrenophora seminiperda CCB06</name>
    <dbReference type="NCBI Taxonomy" id="1302712"/>
    <lineage>
        <taxon>Eukaryota</taxon>
        <taxon>Fungi</taxon>
        <taxon>Dikarya</taxon>
        <taxon>Ascomycota</taxon>
        <taxon>Pezizomycotina</taxon>
        <taxon>Dothideomycetes</taxon>
        <taxon>Pleosporomycetidae</taxon>
        <taxon>Pleosporales</taxon>
        <taxon>Pleosporineae</taxon>
        <taxon>Pleosporaceae</taxon>
        <taxon>Pyrenophora</taxon>
    </lineage>
</organism>
<dbReference type="EMBL" id="KE747840">
    <property type="protein sequence ID" value="RMZ73370.1"/>
    <property type="molecule type" value="Genomic_DNA"/>
</dbReference>
<evidence type="ECO:0000313" key="2">
    <source>
        <dbReference type="Proteomes" id="UP000265663"/>
    </source>
</evidence>
<protein>
    <submittedName>
        <fullName evidence="1">Uncharacterized protein</fullName>
    </submittedName>
</protein>
<gene>
    <name evidence="1" type="ORF">GMOD_00007877</name>
</gene>
<sequence>MKVTLQDGRQMVGQMVGQMLAFDKSFDAREEGAKLRQAQPSKSPRLRNDTISMSLRRFMLHNMQFPWLGGIRDAPLGSPLFEVHMLFRRRTRRRGKAALGVA</sequence>
<name>A0A3M7MFX2_9PLEO</name>
<dbReference type="Proteomes" id="UP000265663">
    <property type="component" value="Unassembled WGS sequence"/>
</dbReference>
<keyword evidence="2" id="KW-1185">Reference proteome</keyword>